<dbReference type="Proteomes" id="UP001146793">
    <property type="component" value="Unassembled WGS sequence"/>
</dbReference>
<dbReference type="EMBL" id="JANTQA010000029">
    <property type="protein sequence ID" value="KAJ3441903.1"/>
    <property type="molecule type" value="Genomic_DNA"/>
</dbReference>
<dbReference type="CDD" id="cd00030">
    <property type="entry name" value="C2"/>
    <property type="match status" value="1"/>
</dbReference>
<dbReference type="PROSITE" id="PS50004">
    <property type="entry name" value="C2"/>
    <property type="match status" value="1"/>
</dbReference>
<evidence type="ECO:0000256" key="1">
    <source>
        <dbReference type="ARBA" id="ARBA00022468"/>
    </source>
</evidence>
<keyword evidence="1" id="KW-0343">GTPase activation</keyword>
<dbReference type="SUPFAM" id="SSF49562">
    <property type="entry name" value="C2 domain (Calcium/lipid-binding domain, CaLB)"/>
    <property type="match status" value="1"/>
</dbReference>
<dbReference type="PROSITE" id="PS50018">
    <property type="entry name" value="RAS_GTPASE_ACTIV_2"/>
    <property type="match status" value="1"/>
</dbReference>
<evidence type="ECO:0000313" key="6">
    <source>
        <dbReference type="Proteomes" id="UP001146793"/>
    </source>
</evidence>
<feature type="compositionally biased region" description="Low complexity" evidence="2">
    <location>
        <begin position="574"/>
        <end position="593"/>
    </location>
</feature>
<feature type="region of interest" description="Disordered" evidence="2">
    <location>
        <begin position="574"/>
        <end position="611"/>
    </location>
</feature>
<organism evidence="5 6">
    <name type="scientific">Anaeramoeba flamelloides</name>
    <dbReference type="NCBI Taxonomy" id="1746091"/>
    <lineage>
        <taxon>Eukaryota</taxon>
        <taxon>Metamonada</taxon>
        <taxon>Anaeramoebidae</taxon>
        <taxon>Anaeramoeba</taxon>
    </lineage>
</organism>
<feature type="compositionally biased region" description="Polar residues" evidence="2">
    <location>
        <begin position="602"/>
        <end position="611"/>
    </location>
</feature>
<protein>
    <submittedName>
        <fullName evidence="5">Ras gtpase-activating protein</fullName>
    </submittedName>
</protein>
<sequence>METEQEQPQLFLEISQAKNLPLKKRTKTKKRNFNKVYCQAIFNKKKLETDYSSCLKPVWNEQFLFFVCKPQTAKIKINICYQTGRKKSTVLGFVEMPIQFLSNEQPVDDWFDLSFPKSNFLKKSKKEELPNIRKPQIKLKLHYTFTKKHLDEEKKETQWRKGFKSLIDFILKDSNLILTTLTDIVHSGDTGKVSKVIVSVLRHYQKIVPFINYSIDREVQKTDSPQQLFRTNSMSTKMMTELKTPSISAYIASILKKPLQEILKTDKLISLQHGNNPLERKKNHSLIEKIISKIMRNVFNSYKIIPWEYQEICSHMYGAVKKKFPEHAFISVAGFIFLRVLSPAIINPSSFLKLKEPITPNQLKNLILIAKIIQTFVNGIEFGIKDESLKPFNKWSNENRSKLNEFILKISTSNEHENENGSEKGKGNTKETNPYIVPSQDLIELLNIFKKYYNAMSTILYVPEEKNNEESMSLFLKADDPSIELAIFLNNLKVPESPLGKKSHKISNLEILQKKAIKITHKGSGTELLTEEEEDPDILNGEYTFIGEIPRKASVIAEEHMTFFNKLLEGFKTNNNNNNNNNNNSNSDSNKCNSNKEMDKSGYNNSPLKIENNVSQDNSEIHNSIKRNDEFFPSVLKRHLSKITKQNNRSTVGNETNGSNRIKALNETIDWATIKKSRKYNEFLLDLGELKKTSLEKLNLSEQISFWVNIYNSLLIHGAIINGSIPESNFHLKNFNSQYKYKISGYIFSRDDIFQGILKACTNYFPKNDPRRQFVLPKNKFIPLILFALTNIYITSPQIQTFHSKDLDKELLSCCKNYIQDFVHTQETSQSRKIILPNLFKWNLEIFGGSDDSVIKFILQMLSLLNTNLYQIFIQITKNENYIVEYQDISFYSKHSLKNSFTNINTTNKNTNNYDSCIINNMNQNNSIIEHTFSFTGNIQLEQTFQK</sequence>
<dbReference type="SUPFAM" id="SSF48350">
    <property type="entry name" value="GTPase activation domain, GAP"/>
    <property type="match status" value="1"/>
</dbReference>
<dbReference type="Gene3D" id="2.60.40.150">
    <property type="entry name" value="C2 domain"/>
    <property type="match status" value="1"/>
</dbReference>
<dbReference type="InterPro" id="IPR006869">
    <property type="entry name" value="DUF547"/>
</dbReference>
<name>A0AAV7ZNG7_9EUKA</name>
<feature type="compositionally biased region" description="Basic and acidic residues" evidence="2">
    <location>
        <begin position="414"/>
        <end position="429"/>
    </location>
</feature>
<evidence type="ECO:0000259" key="3">
    <source>
        <dbReference type="PROSITE" id="PS50004"/>
    </source>
</evidence>
<dbReference type="GO" id="GO:0005096">
    <property type="term" value="F:GTPase activator activity"/>
    <property type="evidence" value="ECO:0007669"/>
    <property type="project" value="UniProtKB-KW"/>
</dbReference>
<dbReference type="InterPro" id="IPR023152">
    <property type="entry name" value="RasGAP_CS"/>
</dbReference>
<evidence type="ECO:0000313" key="5">
    <source>
        <dbReference type="EMBL" id="KAJ3441903.1"/>
    </source>
</evidence>
<dbReference type="InterPro" id="IPR008936">
    <property type="entry name" value="Rho_GTPase_activation_prot"/>
</dbReference>
<dbReference type="Gene3D" id="1.10.506.10">
    <property type="entry name" value="GTPase Activation - p120gap, domain 1"/>
    <property type="match status" value="2"/>
</dbReference>
<dbReference type="Pfam" id="PF00168">
    <property type="entry name" value="C2"/>
    <property type="match status" value="1"/>
</dbReference>
<dbReference type="SMART" id="SM00323">
    <property type="entry name" value="RasGAP"/>
    <property type="match status" value="1"/>
</dbReference>
<dbReference type="AlphaFoldDB" id="A0AAV7ZNG7"/>
<gene>
    <name evidence="5" type="ORF">M0812_13923</name>
</gene>
<dbReference type="InterPro" id="IPR001936">
    <property type="entry name" value="RasGAP_dom"/>
</dbReference>
<dbReference type="PANTHER" id="PTHR10194:SF60">
    <property type="entry name" value="RAS GTPASE-ACTIVATING PROTEIN RASKOL"/>
    <property type="match status" value="1"/>
</dbReference>
<feature type="domain" description="Ras-GAP" evidence="4">
    <location>
        <begin position="189"/>
        <end position="378"/>
    </location>
</feature>
<dbReference type="SMART" id="SM00239">
    <property type="entry name" value="C2"/>
    <property type="match status" value="1"/>
</dbReference>
<proteinExistence type="predicted"/>
<evidence type="ECO:0000256" key="2">
    <source>
        <dbReference type="SAM" id="MobiDB-lite"/>
    </source>
</evidence>
<feature type="region of interest" description="Disordered" evidence="2">
    <location>
        <begin position="414"/>
        <end position="433"/>
    </location>
</feature>
<dbReference type="Pfam" id="PF04784">
    <property type="entry name" value="DUF547"/>
    <property type="match status" value="1"/>
</dbReference>
<accession>A0AAV7ZNG7</accession>
<dbReference type="InterPro" id="IPR000008">
    <property type="entry name" value="C2_dom"/>
</dbReference>
<comment type="caution">
    <text evidence="5">The sequence shown here is derived from an EMBL/GenBank/DDBJ whole genome shotgun (WGS) entry which is preliminary data.</text>
</comment>
<dbReference type="Pfam" id="PF00616">
    <property type="entry name" value="RasGAP"/>
    <property type="match status" value="1"/>
</dbReference>
<dbReference type="PANTHER" id="PTHR10194">
    <property type="entry name" value="RAS GTPASE-ACTIVATING PROTEINS"/>
    <property type="match status" value="1"/>
</dbReference>
<reference evidence="5" key="1">
    <citation type="submission" date="2022-08" db="EMBL/GenBank/DDBJ databases">
        <title>Novel sulphate-reducing endosymbionts in the free-living metamonad Anaeramoeba.</title>
        <authorList>
            <person name="Jerlstrom-Hultqvist J."/>
            <person name="Cepicka I."/>
            <person name="Gallot-Lavallee L."/>
            <person name="Salas-Leiva D."/>
            <person name="Curtis B.A."/>
            <person name="Zahonova K."/>
            <person name="Pipaliya S."/>
            <person name="Dacks J."/>
            <person name="Roger A.J."/>
        </authorList>
    </citation>
    <scope>NUCLEOTIDE SEQUENCE</scope>
    <source>
        <strain evidence="5">Busselton2</strain>
    </source>
</reference>
<dbReference type="InterPro" id="IPR039360">
    <property type="entry name" value="Ras_GTPase"/>
</dbReference>
<feature type="domain" description="C2" evidence="3">
    <location>
        <begin position="1"/>
        <end position="111"/>
    </location>
</feature>
<dbReference type="PROSITE" id="PS00509">
    <property type="entry name" value="RAS_GTPASE_ACTIV_1"/>
    <property type="match status" value="1"/>
</dbReference>
<dbReference type="InterPro" id="IPR035892">
    <property type="entry name" value="C2_domain_sf"/>
</dbReference>
<evidence type="ECO:0000259" key="4">
    <source>
        <dbReference type="PROSITE" id="PS50018"/>
    </source>
</evidence>